<accession>A0AAW8B317</accession>
<dbReference type="Proteomes" id="UP001178354">
    <property type="component" value="Unassembled WGS sequence"/>
</dbReference>
<dbReference type="AlphaFoldDB" id="A0AAW8B317"/>
<protein>
    <submittedName>
        <fullName evidence="3">PEP-CTERM sorting domain-containing protein</fullName>
    </submittedName>
</protein>
<dbReference type="InterPro" id="IPR013424">
    <property type="entry name" value="Ice-binding_C"/>
</dbReference>
<keyword evidence="4" id="KW-1185">Reference proteome</keyword>
<reference evidence="3" key="1">
    <citation type="journal article" date="2010" name="Int. J. Syst. Evol. Microbiol.">
        <title>Porticoccus litoralis gen. nov., sp. nov., a gammaproteobacterium isolated from the Yellow Sea.</title>
        <authorList>
            <person name="Oh H.M."/>
            <person name="Kim H."/>
            <person name="Kim K.M."/>
            <person name="Min G.S."/>
            <person name="Cho J.C."/>
        </authorList>
    </citation>
    <scope>NUCLEOTIDE SEQUENCE</scope>
    <source>
        <strain evidence="3">DSM 25064</strain>
    </source>
</reference>
<evidence type="ECO:0000256" key="1">
    <source>
        <dbReference type="SAM" id="SignalP"/>
    </source>
</evidence>
<evidence type="ECO:0000259" key="2">
    <source>
        <dbReference type="Pfam" id="PF07589"/>
    </source>
</evidence>
<gene>
    <name evidence="3" type="ORF">Q8A57_05340</name>
</gene>
<comment type="caution">
    <text evidence="3">The sequence shown here is derived from an EMBL/GenBank/DDBJ whole genome shotgun (WGS) entry which is preliminary data.</text>
</comment>
<dbReference type="Gene3D" id="2.60.120.380">
    <property type="match status" value="1"/>
</dbReference>
<proteinExistence type="predicted"/>
<feature type="domain" description="Ice-binding protein C-terminal" evidence="2">
    <location>
        <begin position="153"/>
        <end position="173"/>
    </location>
</feature>
<sequence>MKGFTKSSLLLCLLLSSFQLHAGTSYTFEIDYLNSDIYDISLSGTLDQTLDTNDVYTWTAATADTINLNLYFLDSEMDIDMQVADENGYFSSSSSTTDNEFISFGAILGKDYFVNIYRYAEVSIAAYIADAYEENNSLETAYDLDSLNDNNNVPLPATVWLFVLGLAGLIGLRKTQKPV</sequence>
<dbReference type="RefSeq" id="WP_305169954.1">
    <property type="nucleotide sequence ID" value="NZ_JAUUUU010000002.1"/>
</dbReference>
<feature type="chain" id="PRO_5043925261" evidence="1">
    <location>
        <begin position="23"/>
        <end position="179"/>
    </location>
</feature>
<reference evidence="3" key="2">
    <citation type="submission" date="2023-08" db="EMBL/GenBank/DDBJ databases">
        <authorList>
            <person name="Luo J."/>
        </authorList>
    </citation>
    <scope>NUCLEOTIDE SEQUENCE</scope>
    <source>
        <strain evidence="3">DSM 25064</strain>
    </source>
</reference>
<keyword evidence="1" id="KW-0732">Signal</keyword>
<dbReference type="EMBL" id="JAUUUU010000002">
    <property type="protein sequence ID" value="MDP1520390.1"/>
    <property type="molecule type" value="Genomic_DNA"/>
</dbReference>
<dbReference type="Pfam" id="PF07589">
    <property type="entry name" value="PEP-CTERM"/>
    <property type="match status" value="1"/>
</dbReference>
<evidence type="ECO:0000313" key="4">
    <source>
        <dbReference type="Proteomes" id="UP001178354"/>
    </source>
</evidence>
<organism evidence="3 4">
    <name type="scientific">Porticoccus litoralis</name>
    <dbReference type="NCBI Taxonomy" id="434086"/>
    <lineage>
        <taxon>Bacteria</taxon>
        <taxon>Pseudomonadati</taxon>
        <taxon>Pseudomonadota</taxon>
        <taxon>Gammaproteobacteria</taxon>
        <taxon>Cellvibrionales</taxon>
        <taxon>Porticoccaceae</taxon>
        <taxon>Porticoccus</taxon>
    </lineage>
</organism>
<evidence type="ECO:0000313" key="3">
    <source>
        <dbReference type="EMBL" id="MDP1520390.1"/>
    </source>
</evidence>
<name>A0AAW8B317_9GAMM</name>
<feature type="signal peptide" evidence="1">
    <location>
        <begin position="1"/>
        <end position="22"/>
    </location>
</feature>